<organism evidence="2 3">
    <name type="scientific">Segatella copri</name>
    <dbReference type="NCBI Taxonomy" id="165179"/>
    <lineage>
        <taxon>Bacteria</taxon>
        <taxon>Pseudomonadati</taxon>
        <taxon>Bacteroidota</taxon>
        <taxon>Bacteroidia</taxon>
        <taxon>Bacteroidales</taxon>
        <taxon>Prevotellaceae</taxon>
        <taxon>Segatella</taxon>
    </lineage>
</organism>
<feature type="region of interest" description="Disordered" evidence="1">
    <location>
        <begin position="276"/>
        <end position="317"/>
    </location>
</feature>
<dbReference type="AlphaFoldDB" id="A0AA93BGU6"/>
<evidence type="ECO:0000313" key="3">
    <source>
        <dbReference type="Proteomes" id="UP000285776"/>
    </source>
</evidence>
<proteinExistence type="predicted"/>
<protein>
    <submittedName>
        <fullName evidence="2">Uncharacterized protein</fullName>
    </submittedName>
</protein>
<gene>
    <name evidence="2" type="ORF">DWV53_12335</name>
</gene>
<evidence type="ECO:0000256" key="1">
    <source>
        <dbReference type="SAM" id="MobiDB-lite"/>
    </source>
</evidence>
<feature type="region of interest" description="Disordered" evidence="1">
    <location>
        <begin position="64"/>
        <end position="84"/>
    </location>
</feature>
<dbReference type="EMBL" id="QSAV01000047">
    <property type="protein sequence ID" value="RGW76184.1"/>
    <property type="molecule type" value="Genomic_DNA"/>
</dbReference>
<dbReference type="Proteomes" id="UP000285776">
    <property type="component" value="Unassembled WGS sequence"/>
</dbReference>
<accession>A0AA93BGU6</accession>
<evidence type="ECO:0000313" key="2">
    <source>
        <dbReference type="EMBL" id="RGW76184.1"/>
    </source>
</evidence>
<sequence>MIMAQNEETLYFDNTHLEVRQESKDKTQNAADKATWKKVAVGGAAGILLGASAMYATDAFAANTEETPDTKPEGENPSQDAAAANDNASIKVAESHDEQSFKEAFDAARAEVGPGGAFHWHGNIYSTYTEDEWNNMTDAEKNDYAEAVKPEVRAEEMNAAPHQAEDVAVVSHSSHADQDVSVAHNDANLHQASDVQVADDQNADVHLVNAGEVQLADGSMATVGVFDVDGQEVSVVDFDQDGNPDVAICDANGNGSIDVGEAVDLHTGQVITPSGSDFADAGVDDSADPNLQTASLENPDVAPDMPDYMSDADIQMA</sequence>
<reference evidence="2 3" key="1">
    <citation type="submission" date="2018-08" db="EMBL/GenBank/DDBJ databases">
        <title>A genome reference for cultivated species of the human gut microbiota.</title>
        <authorList>
            <person name="Zou Y."/>
            <person name="Xue W."/>
            <person name="Luo G."/>
        </authorList>
    </citation>
    <scope>NUCLEOTIDE SEQUENCE [LARGE SCALE GENOMIC DNA]</scope>
    <source>
        <strain evidence="2 3">AF10-17</strain>
    </source>
</reference>
<comment type="caution">
    <text evidence="2">The sequence shown here is derived from an EMBL/GenBank/DDBJ whole genome shotgun (WGS) entry which is preliminary data.</text>
</comment>
<name>A0AA93BGU6_9BACT</name>